<dbReference type="PANTHER" id="PTHR11188">
    <property type="entry name" value="ARRESTIN DOMAIN CONTAINING PROTEIN"/>
    <property type="match status" value="1"/>
</dbReference>
<evidence type="ECO:0000259" key="2">
    <source>
        <dbReference type="SMART" id="SM01017"/>
    </source>
</evidence>
<feature type="compositionally biased region" description="Low complexity" evidence="1">
    <location>
        <begin position="236"/>
        <end position="245"/>
    </location>
</feature>
<dbReference type="SUPFAM" id="SSF81296">
    <property type="entry name" value="E set domains"/>
    <property type="match status" value="1"/>
</dbReference>
<dbReference type="InterPro" id="IPR014756">
    <property type="entry name" value="Ig_E-set"/>
</dbReference>
<proteinExistence type="predicted"/>
<dbReference type="Pfam" id="PF02752">
    <property type="entry name" value="Arrestin_C"/>
    <property type="match status" value="1"/>
</dbReference>
<feature type="compositionally biased region" description="Basic and acidic residues" evidence="1">
    <location>
        <begin position="593"/>
        <end position="603"/>
    </location>
</feature>
<feature type="compositionally biased region" description="Low complexity" evidence="1">
    <location>
        <begin position="574"/>
        <end position="592"/>
    </location>
</feature>
<dbReference type="GO" id="GO:0070086">
    <property type="term" value="P:ubiquitin-dependent endocytosis"/>
    <property type="evidence" value="ECO:0007669"/>
    <property type="project" value="TreeGrafter"/>
</dbReference>
<protein>
    <submittedName>
        <fullName evidence="3">Thioredoxin binding protein TBP-2/VDUP1</fullName>
    </submittedName>
</protein>
<feature type="region of interest" description="Disordered" evidence="1">
    <location>
        <begin position="540"/>
        <end position="630"/>
    </location>
</feature>
<dbReference type="GO" id="GO:0005829">
    <property type="term" value="C:cytosol"/>
    <property type="evidence" value="ECO:0007669"/>
    <property type="project" value="TreeGrafter"/>
</dbReference>
<dbReference type="GO" id="GO:0031625">
    <property type="term" value="F:ubiquitin protein ligase binding"/>
    <property type="evidence" value="ECO:0007669"/>
    <property type="project" value="TreeGrafter"/>
</dbReference>
<feature type="compositionally biased region" description="Low complexity" evidence="1">
    <location>
        <begin position="108"/>
        <end position="122"/>
    </location>
</feature>
<evidence type="ECO:0000313" key="3">
    <source>
        <dbReference type="EMBL" id="CDZ97111.1"/>
    </source>
</evidence>
<evidence type="ECO:0000256" key="1">
    <source>
        <dbReference type="SAM" id="MobiDB-lite"/>
    </source>
</evidence>
<feature type="region of interest" description="Disordered" evidence="1">
    <location>
        <begin position="99"/>
        <end position="130"/>
    </location>
</feature>
<dbReference type="PANTHER" id="PTHR11188:SF17">
    <property type="entry name" value="FI21816P1"/>
    <property type="match status" value="1"/>
</dbReference>
<feature type="region of interest" description="Disordered" evidence="1">
    <location>
        <begin position="143"/>
        <end position="250"/>
    </location>
</feature>
<dbReference type="Gene3D" id="2.60.40.640">
    <property type="match status" value="2"/>
</dbReference>
<dbReference type="GO" id="GO:0005886">
    <property type="term" value="C:plasma membrane"/>
    <property type="evidence" value="ECO:0007669"/>
    <property type="project" value="TreeGrafter"/>
</dbReference>
<feature type="compositionally biased region" description="Low complexity" evidence="1">
    <location>
        <begin position="192"/>
        <end position="208"/>
    </location>
</feature>
<dbReference type="Pfam" id="PF00339">
    <property type="entry name" value="Arrestin_N"/>
    <property type="match status" value="1"/>
</dbReference>
<dbReference type="EMBL" id="LN483167">
    <property type="protein sequence ID" value="CDZ97111.1"/>
    <property type="molecule type" value="Genomic_DNA"/>
</dbReference>
<sequence>MVKNNLSINLTEDVVFLRGSATGEDSRGRRVAPRDDLPPAMLRGVVTLTLAKSSRIKRIDVTLEGKARTEWPEGIGARRTEIHEEHTIFEISTTLFSHDLPVPQPDRSSSVAPTVRSSSVAAEPYGDPTVDWSEMSSALSRAIRPSSSRSSSRYEPTSAAHVEEERGRARLNLNHVRGPSPAYTRTPSVYVPMRSSSPINESSRSPSRSRGRAAGFKALTGALGVSNHSEDDEPGSRSGSRSGSRMAFEKDEERHWKEFRKGEYNYPISFTIPPSTPPTIHADFGSVIYRLRATVYRSGALTTNMYDEKEVRMVACPGEDDTDESENVIVERQWEDQLRYLVALSGKSFPIGGSIPLSLRLMPFEKMKIYRISVMLEEKIDYFAHDKKVARHEAVRRHQLLALKHLNAHKAPVPLLPIDDKASDALQTSPLASMVVAAGETGTDEDDALSSLLNPTGPWLMDQMLQVPDTHSKLHFTTKHAQTNMTVAHCLKVVFRVERGDDKAIDSKGKRKQFDIIIETPITILDSRCNIQYTSLPKYDTRVVSPPSYDDPNYDSNPESNPHGIVTRTRDVPSRSQSRAPSRSQSRAPSRSSSRDFRSEPSSRSDSSSRMSVPGSRTGSPLPSLSRGRF</sequence>
<dbReference type="AlphaFoldDB" id="A0A0F7SEU7"/>
<dbReference type="InterPro" id="IPR014752">
    <property type="entry name" value="Arrestin-like_C"/>
</dbReference>
<dbReference type="InterPro" id="IPR011022">
    <property type="entry name" value="Arrestin_C-like"/>
</dbReference>
<reference evidence="3" key="1">
    <citation type="submission" date="2014-08" db="EMBL/GenBank/DDBJ databases">
        <authorList>
            <person name="Sharma Rahul"/>
            <person name="Thines Marco"/>
        </authorList>
    </citation>
    <scope>NUCLEOTIDE SEQUENCE</scope>
</reference>
<dbReference type="GO" id="GO:0030674">
    <property type="term" value="F:protein-macromolecule adaptor activity"/>
    <property type="evidence" value="ECO:0007669"/>
    <property type="project" value="TreeGrafter"/>
</dbReference>
<dbReference type="SMART" id="SM01017">
    <property type="entry name" value="Arrestin_C"/>
    <property type="match status" value="1"/>
</dbReference>
<feature type="domain" description="Arrestin C-terminal-like" evidence="2">
    <location>
        <begin position="334"/>
        <end position="529"/>
    </location>
</feature>
<name>A0A0F7SEU7_PHARH</name>
<accession>A0A0F7SEU7</accession>
<feature type="compositionally biased region" description="Low complexity" evidence="1">
    <location>
        <begin position="143"/>
        <end position="153"/>
    </location>
</feature>
<organism evidence="3">
    <name type="scientific">Phaffia rhodozyma</name>
    <name type="common">Yeast</name>
    <name type="synonym">Xanthophyllomyces dendrorhous</name>
    <dbReference type="NCBI Taxonomy" id="264483"/>
    <lineage>
        <taxon>Eukaryota</taxon>
        <taxon>Fungi</taxon>
        <taxon>Dikarya</taxon>
        <taxon>Basidiomycota</taxon>
        <taxon>Agaricomycotina</taxon>
        <taxon>Tremellomycetes</taxon>
        <taxon>Cystofilobasidiales</taxon>
        <taxon>Mrakiaceae</taxon>
        <taxon>Phaffia</taxon>
    </lineage>
</organism>
<feature type="compositionally biased region" description="Low complexity" evidence="1">
    <location>
        <begin position="604"/>
        <end position="617"/>
    </location>
</feature>
<dbReference type="InterPro" id="IPR011021">
    <property type="entry name" value="Arrestin-like_N"/>
</dbReference>
<dbReference type="InterPro" id="IPR050357">
    <property type="entry name" value="Arrestin_domain-protein"/>
</dbReference>